<dbReference type="RefSeq" id="WP_223098389.1">
    <property type="nucleotide sequence ID" value="NZ_CP061913.1"/>
</dbReference>
<feature type="region of interest" description="Disordered" evidence="1">
    <location>
        <begin position="302"/>
        <end position="381"/>
    </location>
</feature>
<feature type="compositionally biased region" description="Polar residues" evidence="1">
    <location>
        <begin position="367"/>
        <end position="377"/>
    </location>
</feature>
<feature type="transmembrane region" description="Helical" evidence="2">
    <location>
        <begin position="23"/>
        <end position="44"/>
    </location>
</feature>
<feature type="compositionally biased region" description="Basic and acidic residues" evidence="1">
    <location>
        <begin position="218"/>
        <end position="228"/>
    </location>
</feature>
<feature type="region of interest" description="Disordered" evidence="1">
    <location>
        <begin position="399"/>
        <end position="424"/>
    </location>
</feature>
<keyword evidence="2" id="KW-0472">Membrane</keyword>
<feature type="compositionally biased region" description="Gly residues" evidence="1">
    <location>
        <begin position="515"/>
        <end position="529"/>
    </location>
</feature>
<keyword evidence="2" id="KW-0812">Transmembrane</keyword>
<feature type="compositionally biased region" description="Basic and acidic residues" evidence="1">
    <location>
        <begin position="640"/>
        <end position="654"/>
    </location>
</feature>
<proteinExistence type="predicted"/>
<organism evidence="3 4">
    <name type="scientific">Dactylosporangium vinaceum</name>
    <dbReference type="NCBI Taxonomy" id="53362"/>
    <lineage>
        <taxon>Bacteria</taxon>
        <taxon>Bacillati</taxon>
        <taxon>Actinomycetota</taxon>
        <taxon>Actinomycetes</taxon>
        <taxon>Micromonosporales</taxon>
        <taxon>Micromonosporaceae</taxon>
        <taxon>Dactylosporangium</taxon>
    </lineage>
</organism>
<feature type="compositionally biased region" description="Gly residues" evidence="1">
    <location>
        <begin position="171"/>
        <end position="181"/>
    </location>
</feature>
<gene>
    <name evidence="3" type="ORF">ACFFTR_13765</name>
</gene>
<name>A0ABV5M5L0_9ACTN</name>
<feature type="compositionally biased region" description="Gly residues" evidence="1">
    <location>
        <begin position="404"/>
        <end position="415"/>
    </location>
</feature>
<feature type="region of interest" description="Disordered" evidence="1">
    <location>
        <begin position="473"/>
        <end position="666"/>
    </location>
</feature>
<evidence type="ECO:0000256" key="1">
    <source>
        <dbReference type="SAM" id="MobiDB-lite"/>
    </source>
</evidence>
<feature type="compositionally biased region" description="Basic and acidic residues" evidence="1">
    <location>
        <begin position="538"/>
        <end position="610"/>
    </location>
</feature>
<feature type="compositionally biased region" description="Low complexity" evidence="1">
    <location>
        <begin position="481"/>
        <end position="514"/>
    </location>
</feature>
<feature type="compositionally biased region" description="Low complexity" evidence="1">
    <location>
        <begin position="127"/>
        <end position="154"/>
    </location>
</feature>
<dbReference type="EMBL" id="JBHMCA010000024">
    <property type="protein sequence ID" value="MFB9444143.1"/>
    <property type="molecule type" value="Genomic_DNA"/>
</dbReference>
<feature type="compositionally biased region" description="Low complexity" evidence="1">
    <location>
        <begin position="243"/>
        <end position="255"/>
    </location>
</feature>
<keyword evidence="2" id="KW-1133">Transmembrane helix</keyword>
<sequence>MTTSNGFAQQAPLYVRALRLRHLHVGGFVSFLLFECMIAVGVLLALAELVSWWAVPVLPTVVAIMVKVNDMVIGGSRRARAMARAAERGSSERASSGRVDLDDRTDDTPSVARRTTTSLDRAEIARAGRAARSAAAGGARTGAVTGSGADAGPAVGAGTGSGSGSAPATGAGSGTGTGTGTGATRTRTIEPPAQRKKVGVIKISLPPKDGGVGGGSRHSADEGPREVVDAGYGISPGTGSDGATGDPAPLPAAADADSGAYAASGAHAAVDDTAGSHGAGAHGAGSTYVSGAYAEAHAVTGDEWTDTDSHGFQRSRPLHPSGWSERAVQDPWATTTAAVEPAHAVGNDAQEDWSTDTGAGWGDRAAWSSSVSGNGQANWGDETVWGDRAAWVEQEPVVQHGRGGRGGQHASGAGGSADSYGYGQYAPAQQNAQDWDDETGFADQAAWRARSPYGSRSTWGTYGEWEPGAPDYVSDYTGPDSAAGSTTGSAAGSVTGSGSGSAYNSATGSAAGSTYGSGTGSAYGSGAGSAYGSAYGEVSREEAARDLAARGEAYRTGDVRNDDPYGWRGDSRTTGEHRRGDEDHPHGDAARHDDGSDGRDGRALNRESGGRHARQQPPPPGRRRSEDADNFTSGHFPTGRHADRGWRSDDELARQRAGGVNQGRFA</sequence>
<evidence type="ECO:0000256" key="2">
    <source>
        <dbReference type="SAM" id="Phobius"/>
    </source>
</evidence>
<evidence type="ECO:0000313" key="4">
    <source>
        <dbReference type="Proteomes" id="UP001589608"/>
    </source>
</evidence>
<reference evidence="3 4" key="1">
    <citation type="submission" date="2024-09" db="EMBL/GenBank/DDBJ databases">
        <authorList>
            <person name="Sun Q."/>
            <person name="Mori K."/>
        </authorList>
    </citation>
    <scope>NUCLEOTIDE SEQUENCE [LARGE SCALE GENOMIC DNA]</scope>
    <source>
        <strain evidence="3 4">JCM 3307</strain>
    </source>
</reference>
<comment type="caution">
    <text evidence="3">The sequence shown here is derived from an EMBL/GenBank/DDBJ whole genome shotgun (WGS) entry which is preliminary data.</text>
</comment>
<accession>A0ABV5M5L0</accession>
<dbReference type="Proteomes" id="UP001589608">
    <property type="component" value="Unassembled WGS sequence"/>
</dbReference>
<keyword evidence="4" id="KW-1185">Reference proteome</keyword>
<evidence type="ECO:0000313" key="3">
    <source>
        <dbReference type="EMBL" id="MFB9444143.1"/>
    </source>
</evidence>
<protein>
    <submittedName>
        <fullName evidence="3">Uncharacterized protein</fullName>
    </submittedName>
</protein>
<feature type="region of interest" description="Disordered" evidence="1">
    <location>
        <begin position="85"/>
        <end position="255"/>
    </location>
</feature>